<feature type="compositionally biased region" description="Basic and acidic residues" evidence="1">
    <location>
        <begin position="29"/>
        <end position="39"/>
    </location>
</feature>
<evidence type="ECO:0000313" key="2">
    <source>
        <dbReference type="EMBL" id="MPM40358.1"/>
    </source>
</evidence>
<organism evidence="2">
    <name type="scientific">bioreactor metagenome</name>
    <dbReference type="NCBI Taxonomy" id="1076179"/>
    <lineage>
        <taxon>unclassified sequences</taxon>
        <taxon>metagenomes</taxon>
        <taxon>ecological metagenomes</taxon>
    </lineage>
</organism>
<feature type="region of interest" description="Disordered" evidence="1">
    <location>
        <begin position="444"/>
        <end position="563"/>
    </location>
</feature>
<feature type="compositionally biased region" description="Polar residues" evidence="1">
    <location>
        <begin position="515"/>
        <end position="524"/>
    </location>
</feature>
<feature type="compositionally biased region" description="Basic and acidic residues" evidence="1">
    <location>
        <begin position="389"/>
        <end position="421"/>
    </location>
</feature>
<feature type="compositionally biased region" description="Basic and acidic residues" evidence="1">
    <location>
        <begin position="162"/>
        <end position="185"/>
    </location>
</feature>
<evidence type="ECO:0000256" key="1">
    <source>
        <dbReference type="SAM" id="MobiDB-lite"/>
    </source>
</evidence>
<feature type="compositionally biased region" description="Basic and acidic residues" evidence="1">
    <location>
        <begin position="363"/>
        <end position="373"/>
    </location>
</feature>
<feature type="region of interest" description="Disordered" evidence="1">
    <location>
        <begin position="1"/>
        <end position="44"/>
    </location>
</feature>
<feature type="region of interest" description="Disordered" evidence="1">
    <location>
        <begin position="64"/>
        <end position="90"/>
    </location>
</feature>
<reference evidence="2" key="1">
    <citation type="submission" date="2019-08" db="EMBL/GenBank/DDBJ databases">
        <authorList>
            <person name="Kucharzyk K."/>
            <person name="Murdoch R.W."/>
            <person name="Higgins S."/>
            <person name="Loffler F."/>
        </authorList>
    </citation>
    <scope>NUCLEOTIDE SEQUENCE</scope>
</reference>
<feature type="compositionally biased region" description="Basic and acidic residues" evidence="1">
    <location>
        <begin position="451"/>
        <end position="461"/>
    </location>
</feature>
<feature type="compositionally biased region" description="Low complexity" evidence="1">
    <location>
        <begin position="374"/>
        <end position="388"/>
    </location>
</feature>
<dbReference type="AlphaFoldDB" id="A0A644ZJ48"/>
<dbReference type="EMBL" id="VSSQ01008969">
    <property type="protein sequence ID" value="MPM40358.1"/>
    <property type="molecule type" value="Genomic_DNA"/>
</dbReference>
<comment type="caution">
    <text evidence="2">The sequence shown here is derived from an EMBL/GenBank/DDBJ whole genome shotgun (WGS) entry which is preliminary data.</text>
</comment>
<sequence length="563" mass="62766">MEQPGDLHLAVHRRGQEAADPVVDLQAGTDRHQREQDQRHPHHRRRLVRMLVVAPALLAEEGHHHQPGHVEAGDPGAEQRQHPDHRVEVERGLDDVVLRVEAGEEREADDRQIAHREGEEGDPHRLGQAAVVAHVDVVVHAVHDRARPEEHVGLEEAVGEQVEDRERVAGRADARSQHHVADLRHGRAGQHLLDVVLGRPDPGAGEQGDRADDDDHGRGDLRHRVDRAGADHQVDTGGDHRRGVDQGGDRGRALHGVEQPGLQRHLGRLGAGTDQQQDAEQGGDRRGHLRRAGVDRVVRGRTEQRDHQHQRDRHRHVTDPVHHERLGGGLRRPWPLLPEADQQVGRQTDALPAEEQQQVVVRQHQDQHRRDEQVQVGEEPAPVGVVGHVADRVDVDQRPDTGDQQGEQDRQLVDPQPEARRPAARVDPFVQRGAHHALVRRTQQHLGEQAGGDRERPDRHQGGQVVAPLVGHPSEDEQQQGTERGGGDHRPAPGEHSLGRDRGDQFKRNHRRAPQNFSRLASSTEAERRVRYMDTMIARPTTTSQAATTITNSAPTCPSRTPQ</sequence>
<feature type="compositionally biased region" description="Basic and acidic residues" evidence="1">
    <location>
        <begin position="317"/>
        <end position="326"/>
    </location>
</feature>
<protein>
    <submittedName>
        <fullName evidence="2">Uncharacterized protein</fullName>
    </submittedName>
</protein>
<proteinExistence type="predicted"/>
<feature type="compositionally biased region" description="Basic and acidic residues" evidence="1">
    <location>
        <begin position="77"/>
        <end position="90"/>
    </location>
</feature>
<name>A0A644ZJ48_9ZZZZ</name>
<feature type="compositionally biased region" description="Basic and acidic residues" evidence="1">
    <location>
        <begin position="485"/>
        <end position="507"/>
    </location>
</feature>
<feature type="compositionally biased region" description="Basic and acidic residues" evidence="1">
    <location>
        <begin position="207"/>
        <end position="252"/>
    </location>
</feature>
<feature type="region of interest" description="Disordered" evidence="1">
    <location>
        <begin position="155"/>
        <end position="255"/>
    </location>
</feature>
<feature type="compositionally biased region" description="Basic and acidic residues" evidence="1">
    <location>
        <begin position="282"/>
        <end position="309"/>
    </location>
</feature>
<feature type="region of interest" description="Disordered" evidence="1">
    <location>
        <begin position="268"/>
        <end position="422"/>
    </location>
</feature>
<accession>A0A644ZJ48</accession>
<gene>
    <name evidence="2" type="ORF">SDC9_86998</name>
</gene>
<feature type="region of interest" description="Disordered" evidence="1">
    <location>
        <begin position="102"/>
        <end position="124"/>
    </location>
</feature>
<feature type="compositionally biased region" description="Low complexity" evidence="1">
    <location>
        <begin position="541"/>
        <end position="554"/>
    </location>
</feature>